<dbReference type="Gene3D" id="3.20.20.450">
    <property type="entry name" value="EAL domain"/>
    <property type="match status" value="1"/>
</dbReference>
<dbReference type="InterPro" id="IPR035919">
    <property type="entry name" value="EAL_sf"/>
</dbReference>
<name>A0ABW0PK50_9BURK</name>
<organism evidence="4 5">
    <name type="scientific">Massilia jejuensis</name>
    <dbReference type="NCBI Taxonomy" id="648894"/>
    <lineage>
        <taxon>Bacteria</taxon>
        <taxon>Pseudomonadati</taxon>
        <taxon>Pseudomonadota</taxon>
        <taxon>Betaproteobacteria</taxon>
        <taxon>Burkholderiales</taxon>
        <taxon>Oxalobacteraceae</taxon>
        <taxon>Telluria group</taxon>
        <taxon>Massilia</taxon>
    </lineage>
</organism>
<keyword evidence="5" id="KW-1185">Reference proteome</keyword>
<keyword evidence="1" id="KW-0597">Phosphoprotein</keyword>
<dbReference type="Pfam" id="PF00563">
    <property type="entry name" value="EAL"/>
    <property type="match status" value="1"/>
</dbReference>
<reference evidence="5" key="1">
    <citation type="journal article" date="2019" name="Int. J. Syst. Evol. Microbiol.">
        <title>The Global Catalogue of Microorganisms (GCM) 10K type strain sequencing project: providing services to taxonomists for standard genome sequencing and annotation.</title>
        <authorList>
            <consortium name="The Broad Institute Genomics Platform"/>
            <consortium name="The Broad Institute Genome Sequencing Center for Infectious Disease"/>
            <person name="Wu L."/>
            <person name="Ma J."/>
        </authorList>
    </citation>
    <scope>NUCLEOTIDE SEQUENCE [LARGE SCALE GENOMIC DNA]</scope>
    <source>
        <strain evidence="5">CCUG 38813</strain>
    </source>
</reference>
<feature type="domain" description="Response regulatory" evidence="2">
    <location>
        <begin position="10"/>
        <end position="133"/>
    </location>
</feature>
<dbReference type="SUPFAM" id="SSF141868">
    <property type="entry name" value="EAL domain-like"/>
    <property type="match status" value="1"/>
</dbReference>
<dbReference type="SMART" id="SM00448">
    <property type="entry name" value="REC"/>
    <property type="match status" value="1"/>
</dbReference>
<dbReference type="CDD" id="cd01948">
    <property type="entry name" value="EAL"/>
    <property type="match status" value="1"/>
</dbReference>
<protein>
    <submittedName>
        <fullName evidence="4">EAL domain-containing protein</fullName>
    </submittedName>
</protein>
<dbReference type="EMBL" id="JBHSMS010000039">
    <property type="protein sequence ID" value="MFC5512017.1"/>
    <property type="molecule type" value="Genomic_DNA"/>
</dbReference>
<dbReference type="InterPro" id="IPR050706">
    <property type="entry name" value="Cyclic-di-GMP_PDE-like"/>
</dbReference>
<evidence type="ECO:0000313" key="4">
    <source>
        <dbReference type="EMBL" id="MFC5512017.1"/>
    </source>
</evidence>
<evidence type="ECO:0000259" key="2">
    <source>
        <dbReference type="PROSITE" id="PS50110"/>
    </source>
</evidence>
<evidence type="ECO:0000256" key="1">
    <source>
        <dbReference type="PROSITE-ProRule" id="PRU00169"/>
    </source>
</evidence>
<dbReference type="InterPro" id="IPR001789">
    <property type="entry name" value="Sig_transdc_resp-reg_receiver"/>
</dbReference>
<evidence type="ECO:0000259" key="3">
    <source>
        <dbReference type="PROSITE" id="PS50883"/>
    </source>
</evidence>
<dbReference type="PANTHER" id="PTHR33121">
    <property type="entry name" value="CYCLIC DI-GMP PHOSPHODIESTERASE PDEF"/>
    <property type="match status" value="1"/>
</dbReference>
<dbReference type="PROSITE" id="PS50110">
    <property type="entry name" value="RESPONSE_REGULATORY"/>
    <property type="match status" value="1"/>
</dbReference>
<dbReference type="Pfam" id="PF00072">
    <property type="entry name" value="Response_reg"/>
    <property type="match status" value="1"/>
</dbReference>
<feature type="modified residue" description="4-aspartylphosphate" evidence="1">
    <location>
        <position position="63"/>
    </location>
</feature>
<dbReference type="SUPFAM" id="SSF52172">
    <property type="entry name" value="CheY-like"/>
    <property type="match status" value="1"/>
</dbReference>
<accession>A0ABW0PK50</accession>
<evidence type="ECO:0000313" key="5">
    <source>
        <dbReference type="Proteomes" id="UP001596031"/>
    </source>
</evidence>
<dbReference type="RefSeq" id="WP_379721767.1">
    <property type="nucleotide sequence ID" value="NZ_JBHSMS010000039.1"/>
</dbReference>
<proteinExistence type="predicted"/>
<dbReference type="Proteomes" id="UP001596031">
    <property type="component" value="Unassembled WGS sequence"/>
</dbReference>
<feature type="domain" description="EAL" evidence="3">
    <location>
        <begin position="145"/>
        <end position="398"/>
    </location>
</feature>
<dbReference type="Gene3D" id="3.40.50.2300">
    <property type="match status" value="1"/>
</dbReference>
<dbReference type="InterPro" id="IPR011006">
    <property type="entry name" value="CheY-like_superfamily"/>
</dbReference>
<dbReference type="InterPro" id="IPR001633">
    <property type="entry name" value="EAL_dom"/>
</dbReference>
<comment type="caution">
    <text evidence="4">The sequence shown here is derived from an EMBL/GenBank/DDBJ whole genome shotgun (WGS) entry which is preliminary data.</text>
</comment>
<dbReference type="SMART" id="SM00052">
    <property type="entry name" value="EAL"/>
    <property type="match status" value="1"/>
</dbReference>
<dbReference type="PROSITE" id="PS50883">
    <property type="entry name" value="EAL"/>
    <property type="match status" value="1"/>
</dbReference>
<sequence>MDIAHLPHLHFLVAEADNAQRAALVEMLGRLGATRVTDVPDGHMALRTFQAGFTPRVHVAIIDLALPGMDGLELIRNLAGLASGISLIVTGAQPANLLFSVETLAQVYGIDLLGSVSKPVTAAKLKPLIDNYAPCAKHDAVEATRRFTFAEIGSGLQKRQFEPFFQPKIELATGQVRGLESFARWRHPEYGLLGPSAFIDALVQNNRIDFLDWSMIELSVERCRWLHDQGTPVPISINLAPETLAHPAFLRQMSACLDRHAVLPDYITFEMPESSVLNTDPNFIERLVRLRMMGFGLAIDDYGTGRSNLQLLARIPFSELKIDRGFVDGASKRRPLGTVLRSCLSLAHSLDRMSVAVGVETRQDWDFLQGLGCTYAQGYHIANPMEAAAFPGWLEDWRHFF</sequence>
<dbReference type="PANTHER" id="PTHR33121:SF70">
    <property type="entry name" value="SIGNALING PROTEIN YKOW"/>
    <property type="match status" value="1"/>
</dbReference>
<gene>
    <name evidence="4" type="ORF">ACFPOU_12895</name>
</gene>